<feature type="transmembrane region" description="Helical" evidence="7">
    <location>
        <begin position="328"/>
        <end position="345"/>
    </location>
</feature>
<keyword evidence="5 7" id="KW-1133">Transmembrane helix</keyword>
<sequence>MESLKFLLFAGVLSATFTWLSIPLILHRVAPFFKVRLPGLRDLHEENIPRLGGIGILFGLVCTIICFEWMPLDNREIELPSILDTKILVLCLGSISVWILGFLDDIINLKARWKLPAQLAIAFMTAYYGFRIQVIELPFLGANTDIGYLSWPVTVLWIVGVMNAVNLIDGMDGLAGGVVITSSAVLVLITFLNDEIAVALLLMMVLGATFGFWLFNRPPAVIFMGDSGSHLVGYLLAILSLWATENSRNSQTLTPLLVLAVPLIDTMFALFRRYLKGIPFYSADRDHLHHRLLNKGFSPEQTVWLMIGISVIYGSLGGMMFFVPKLQGFAFLGAVLMSYFILYWMEYDVVRRPFSSALKQSDHKRKRNLMLALAKEIDDYLSKDPDIDSILRSFCYWTDLAGVSRMELYQKSSMIKGHGPIDLSHRRILFSKNEWEVRLALSETNWTLDSDVKNELLEHVSLALINRLEQLDSH</sequence>
<dbReference type="AlphaFoldDB" id="A0A381ZKE2"/>
<dbReference type="InterPro" id="IPR000715">
    <property type="entry name" value="Glycosyl_transferase_4"/>
</dbReference>
<keyword evidence="4 7" id="KW-0812">Transmembrane</keyword>
<keyword evidence="3" id="KW-0808">Transferase</keyword>
<dbReference type="GO" id="GO:0016780">
    <property type="term" value="F:phosphotransferase activity, for other substituted phosphate groups"/>
    <property type="evidence" value="ECO:0007669"/>
    <property type="project" value="InterPro"/>
</dbReference>
<dbReference type="CDD" id="cd06853">
    <property type="entry name" value="GT_WecA_like"/>
    <property type="match status" value="1"/>
</dbReference>
<keyword evidence="6 7" id="KW-0472">Membrane</keyword>
<evidence type="ECO:0000256" key="4">
    <source>
        <dbReference type="ARBA" id="ARBA00022692"/>
    </source>
</evidence>
<dbReference type="PANTHER" id="PTHR22926">
    <property type="entry name" value="PHOSPHO-N-ACETYLMURAMOYL-PENTAPEPTIDE-TRANSFERASE"/>
    <property type="match status" value="1"/>
</dbReference>
<comment type="subcellular location">
    <subcellularLocation>
        <location evidence="1">Cell membrane</location>
        <topology evidence="1">Multi-pass membrane protein</topology>
    </subcellularLocation>
</comment>
<evidence type="ECO:0000256" key="6">
    <source>
        <dbReference type="ARBA" id="ARBA00023136"/>
    </source>
</evidence>
<dbReference type="EMBL" id="UINC01021586">
    <property type="protein sequence ID" value="SVA89441.1"/>
    <property type="molecule type" value="Genomic_DNA"/>
</dbReference>
<organism evidence="8">
    <name type="scientific">marine metagenome</name>
    <dbReference type="NCBI Taxonomy" id="408172"/>
    <lineage>
        <taxon>unclassified sequences</taxon>
        <taxon>metagenomes</taxon>
        <taxon>ecological metagenomes</taxon>
    </lineage>
</organism>
<accession>A0A381ZKE2</accession>
<feature type="transmembrane region" description="Helical" evidence="7">
    <location>
        <begin position="6"/>
        <end position="30"/>
    </location>
</feature>
<feature type="transmembrane region" description="Helical" evidence="7">
    <location>
        <begin position="303"/>
        <end position="322"/>
    </location>
</feature>
<feature type="transmembrane region" description="Helical" evidence="7">
    <location>
        <begin position="82"/>
        <end position="103"/>
    </location>
</feature>
<evidence type="ECO:0000256" key="3">
    <source>
        <dbReference type="ARBA" id="ARBA00022679"/>
    </source>
</evidence>
<reference evidence="8" key="1">
    <citation type="submission" date="2018-05" db="EMBL/GenBank/DDBJ databases">
        <authorList>
            <person name="Lanie J.A."/>
            <person name="Ng W.-L."/>
            <person name="Kazmierczak K.M."/>
            <person name="Andrzejewski T.M."/>
            <person name="Davidsen T.M."/>
            <person name="Wayne K.J."/>
            <person name="Tettelin H."/>
            <person name="Glass J.I."/>
            <person name="Rusch D."/>
            <person name="Podicherti R."/>
            <person name="Tsui H.-C.T."/>
            <person name="Winkler M.E."/>
        </authorList>
    </citation>
    <scope>NUCLEOTIDE SEQUENCE</scope>
</reference>
<dbReference type="InterPro" id="IPR018480">
    <property type="entry name" value="PNAcMuramoyl-5peptid_Trfase_CS"/>
</dbReference>
<feature type="transmembrane region" description="Helical" evidence="7">
    <location>
        <begin position="227"/>
        <end position="244"/>
    </location>
</feature>
<dbReference type="PROSITE" id="PS01348">
    <property type="entry name" value="MRAY_2"/>
    <property type="match status" value="1"/>
</dbReference>
<feature type="transmembrane region" description="Helical" evidence="7">
    <location>
        <begin position="256"/>
        <end position="275"/>
    </location>
</feature>
<dbReference type="PANTHER" id="PTHR22926:SF3">
    <property type="entry name" value="UNDECAPRENYL-PHOSPHATE ALPHA-N-ACETYLGLUCOSAMINYL 1-PHOSPHATE TRANSFERASE"/>
    <property type="match status" value="1"/>
</dbReference>
<evidence type="ECO:0000256" key="5">
    <source>
        <dbReference type="ARBA" id="ARBA00022989"/>
    </source>
</evidence>
<evidence type="ECO:0000256" key="1">
    <source>
        <dbReference type="ARBA" id="ARBA00004651"/>
    </source>
</evidence>
<protein>
    <submittedName>
        <fullName evidence="8">Uncharacterized protein</fullName>
    </submittedName>
</protein>
<evidence type="ECO:0000256" key="2">
    <source>
        <dbReference type="ARBA" id="ARBA00022475"/>
    </source>
</evidence>
<evidence type="ECO:0000313" key="8">
    <source>
        <dbReference type="EMBL" id="SVA89441.1"/>
    </source>
</evidence>
<feature type="transmembrane region" description="Helical" evidence="7">
    <location>
        <begin position="146"/>
        <end position="167"/>
    </location>
</feature>
<evidence type="ECO:0000256" key="7">
    <source>
        <dbReference type="SAM" id="Phobius"/>
    </source>
</evidence>
<proteinExistence type="predicted"/>
<feature type="transmembrane region" description="Helical" evidence="7">
    <location>
        <begin position="51"/>
        <end position="70"/>
    </location>
</feature>
<dbReference type="GO" id="GO:0071555">
    <property type="term" value="P:cell wall organization"/>
    <property type="evidence" value="ECO:0007669"/>
    <property type="project" value="TreeGrafter"/>
</dbReference>
<feature type="transmembrane region" description="Helical" evidence="7">
    <location>
        <begin position="198"/>
        <end position="215"/>
    </location>
</feature>
<feature type="transmembrane region" description="Helical" evidence="7">
    <location>
        <begin position="174"/>
        <end position="192"/>
    </location>
</feature>
<dbReference type="Pfam" id="PF00953">
    <property type="entry name" value="Glycos_transf_4"/>
    <property type="match status" value="1"/>
</dbReference>
<feature type="transmembrane region" description="Helical" evidence="7">
    <location>
        <begin position="115"/>
        <end position="134"/>
    </location>
</feature>
<dbReference type="GO" id="GO:0005886">
    <property type="term" value="C:plasma membrane"/>
    <property type="evidence" value="ECO:0007669"/>
    <property type="project" value="UniProtKB-SubCell"/>
</dbReference>
<gene>
    <name evidence="8" type="ORF">METZ01_LOCUS142295</name>
</gene>
<dbReference type="GO" id="GO:0009103">
    <property type="term" value="P:lipopolysaccharide biosynthetic process"/>
    <property type="evidence" value="ECO:0007669"/>
    <property type="project" value="TreeGrafter"/>
</dbReference>
<keyword evidence="2" id="KW-1003">Cell membrane</keyword>
<name>A0A381ZKE2_9ZZZZ</name>
<dbReference type="GO" id="GO:0044038">
    <property type="term" value="P:cell wall macromolecule biosynthetic process"/>
    <property type="evidence" value="ECO:0007669"/>
    <property type="project" value="TreeGrafter"/>
</dbReference>